<keyword evidence="3" id="KW-1185">Reference proteome</keyword>
<name>A0A9W4DP41_9ACTN</name>
<evidence type="ECO:0000256" key="1">
    <source>
        <dbReference type="SAM" id="MobiDB-lite"/>
    </source>
</evidence>
<organism evidence="2 3">
    <name type="scientific">Actinacidiphila cocklensis</name>
    <dbReference type="NCBI Taxonomy" id="887465"/>
    <lineage>
        <taxon>Bacteria</taxon>
        <taxon>Bacillati</taxon>
        <taxon>Actinomycetota</taxon>
        <taxon>Actinomycetes</taxon>
        <taxon>Kitasatosporales</taxon>
        <taxon>Streptomycetaceae</taxon>
        <taxon>Actinacidiphila</taxon>
    </lineage>
</organism>
<dbReference type="Proteomes" id="UP001152519">
    <property type="component" value="Unassembled WGS sequence"/>
</dbReference>
<feature type="region of interest" description="Disordered" evidence="1">
    <location>
        <begin position="19"/>
        <end position="43"/>
    </location>
</feature>
<dbReference type="AlphaFoldDB" id="A0A9W4DP41"/>
<gene>
    <name evidence="2" type="ORF">SCOCK_30266</name>
</gene>
<reference evidence="2" key="1">
    <citation type="submission" date="2021-05" db="EMBL/GenBank/DDBJ databases">
        <authorList>
            <person name="Arsene-Ploetze F."/>
        </authorList>
    </citation>
    <scope>NUCLEOTIDE SEQUENCE</scope>
    <source>
        <strain evidence="2">DSM 42138</strain>
    </source>
</reference>
<accession>A0A9W4DP41</accession>
<evidence type="ECO:0000313" key="2">
    <source>
        <dbReference type="EMBL" id="CAG6395033.1"/>
    </source>
</evidence>
<sequence length="43" mass="4275">MDSEALVFGCATAHGHLRATPSRRPAGELLAPGGTVTGEAATP</sequence>
<protein>
    <submittedName>
        <fullName evidence="2">Uncharacterized protein</fullName>
    </submittedName>
</protein>
<comment type="caution">
    <text evidence="2">The sequence shown here is derived from an EMBL/GenBank/DDBJ whole genome shotgun (WGS) entry which is preliminary data.</text>
</comment>
<proteinExistence type="predicted"/>
<dbReference type="EMBL" id="CAJSLV010000059">
    <property type="protein sequence ID" value="CAG6395033.1"/>
    <property type="molecule type" value="Genomic_DNA"/>
</dbReference>
<evidence type="ECO:0000313" key="3">
    <source>
        <dbReference type="Proteomes" id="UP001152519"/>
    </source>
</evidence>